<organism evidence="1 2">
    <name type="scientific">Vespula pensylvanica</name>
    <name type="common">Western yellow jacket</name>
    <name type="synonym">Wasp</name>
    <dbReference type="NCBI Taxonomy" id="30213"/>
    <lineage>
        <taxon>Eukaryota</taxon>
        <taxon>Metazoa</taxon>
        <taxon>Ecdysozoa</taxon>
        <taxon>Arthropoda</taxon>
        <taxon>Hexapoda</taxon>
        <taxon>Insecta</taxon>
        <taxon>Pterygota</taxon>
        <taxon>Neoptera</taxon>
        <taxon>Endopterygota</taxon>
        <taxon>Hymenoptera</taxon>
        <taxon>Apocrita</taxon>
        <taxon>Aculeata</taxon>
        <taxon>Vespoidea</taxon>
        <taxon>Vespidae</taxon>
        <taxon>Vespinae</taxon>
        <taxon>Vespula</taxon>
    </lineage>
</organism>
<gene>
    <name evidence="1" type="ORF">H0235_007012</name>
</gene>
<sequence length="162" mass="19067">MPQAYLYISAWRKRLPLKENQRDHINLSGIGFIRFLRDSTGVRISQLVDFYLLWERYRGCYLRDEEEHREATESNLLEAKGGIVLARKQHSSYRDLVSRPSKLPHCYTRLICHVEYVDYTRPFSTSSWPLIDGIAVSTFAGHKPFLYLRLYLIKVPKDDASR</sequence>
<reference evidence="1" key="1">
    <citation type="journal article" date="2020" name="G3 (Bethesda)">
        <title>High-Quality Assemblies for Three Invasive Social Wasps from the &lt;i&gt;Vespula&lt;/i&gt; Genus.</title>
        <authorList>
            <person name="Harrop T.W.R."/>
            <person name="Guhlin J."/>
            <person name="McLaughlin G.M."/>
            <person name="Permina E."/>
            <person name="Stockwell P."/>
            <person name="Gilligan J."/>
            <person name="Le Lec M.F."/>
            <person name="Gruber M.A.M."/>
            <person name="Quinn O."/>
            <person name="Lovegrove M."/>
            <person name="Duncan E.J."/>
            <person name="Remnant E.J."/>
            <person name="Van Eeckhoven J."/>
            <person name="Graham B."/>
            <person name="Knapp R.A."/>
            <person name="Langford K.W."/>
            <person name="Kronenberg Z."/>
            <person name="Press M.O."/>
            <person name="Eacker S.M."/>
            <person name="Wilson-Rankin E.E."/>
            <person name="Purcell J."/>
            <person name="Lester P.J."/>
            <person name="Dearden P.K."/>
        </authorList>
    </citation>
    <scope>NUCLEOTIDE SEQUENCE</scope>
    <source>
        <strain evidence="1">Volc-1</strain>
    </source>
</reference>
<proteinExistence type="predicted"/>
<dbReference type="AlphaFoldDB" id="A0A834P3V2"/>
<evidence type="ECO:0000313" key="1">
    <source>
        <dbReference type="EMBL" id="KAF7427318.1"/>
    </source>
</evidence>
<dbReference type="Proteomes" id="UP000600918">
    <property type="component" value="Unassembled WGS sequence"/>
</dbReference>
<evidence type="ECO:0000313" key="2">
    <source>
        <dbReference type="Proteomes" id="UP000600918"/>
    </source>
</evidence>
<accession>A0A834P3V2</accession>
<name>A0A834P3V2_VESPE</name>
<dbReference type="EMBL" id="JACSDY010000005">
    <property type="protein sequence ID" value="KAF7427318.1"/>
    <property type="molecule type" value="Genomic_DNA"/>
</dbReference>
<keyword evidence="2" id="KW-1185">Reference proteome</keyword>
<comment type="caution">
    <text evidence="1">The sequence shown here is derived from an EMBL/GenBank/DDBJ whole genome shotgun (WGS) entry which is preliminary data.</text>
</comment>
<protein>
    <submittedName>
        <fullName evidence="1">Uncharacterized protein</fullName>
    </submittedName>
</protein>